<dbReference type="SUPFAM" id="SSF56601">
    <property type="entry name" value="beta-lactamase/transpeptidase-like"/>
    <property type="match status" value="1"/>
</dbReference>
<evidence type="ECO:0000259" key="17">
    <source>
        <dbReference type="SMART" id="SM00936"/>
    </source>
</evidence>
<organism evidence="18 19">
    <name type="scientific">Methylobacterium gregans</name>
    <dbReference type="NCBI Taxonomy" id="374424"/>
    <lineage>
        <taxon>Bacteria</taxon>
        <taxon>Pseudomonadati</taxon>
        <taxon>Pseudomonadota</taxon>
        <taxon>Alphaproteobacteria</taxon>
        <taxon>Hyphomicrobiales</taxon>
        <taxon>Methylobacteriaceae</taxon>
        <taxon>Methylobacterium</taxon>
    </lineage>
</organism>
<evidence type="ECO:0000256" key="13">
    <source>
        <dbReference type="PIRSR" id="PIRSR618044-1"/>
    </source>
</evidence>
<accession>A0AA37M9T8</accession>
<dbReference type="InterPro" id="IPR001967">
    <property type="entry name" value="Peptidase_S11_N"/>
</dbReference>
<dbReference type="PANTHER" id="PTHR21581">
    <property type="entry name" value="D-ALANYL-D-ALANINE CARBOXYPEPTIDASE"/>
    <property type="match status" value="1"/>
</dbReference>
<reference evidence="18" key="2">
    <citation type="submission" date="2021-08" db="EMBL/GenBank/DDBJ databases">
        <authorList>
            <person name="Tani A."/>
            <person name="Ola A."/>
            <person name="Ogura Y."/>
            <person name="Katsura K."/>
            <person name="Hayashi T."/>
        </authorList>
    </citation>
    <scope>NUCLEOTIDE SEQUENCE</scope>
    <source>
        <strain evidence="18">NBRC 103626</strain>
    </source>
</reference>
<dbReference type="InterPro" id="IPR012338">
    <property type="entry name" value="Beta-lactam/transpept-like"/>
</dbReference>
<feature type="active site" description="Acyl-ester intermediate" evidence="13">
    <location>
        <position position="143"/>
    </location>
</feature>
<comment type="pathway">
    <text evidence="2">Cell wall biogenesis; peptidoglycan biosynthesis.</text>
</comment>
<evidence type="ECO:0000256" key="9">
    <source>
        <dbReference type="ARBA" id="ARBA00022960"/>
    </source>
</evidence>
<dbReference type="GO" id="GO:0009002">
    <property type="term" value="F:serine-type D-Ala-D-Ala carboxypeptidase activity"/>
    <property type="evidence" value="ECO:0007669"/>
    <property type="project" value="UniProtKB-EC"/>
</dbReference>
<evidence type="ECO:0000256" key="1">
    <source>
        <dbReference type="ARBA" id="ARBA00003217"/>
    </source>
</evidence>
<evidence type="ECO:0000256" key="5">
    <source>
        <dbReference type="ARBA" id="ARBA00022645"/>
    </source>
</evidence>
<dbReference type="EMBL" id="BPQM01000023">
    <property type="protein sequence ID" value="GJD77835.1"/>
    <property type="molecule type" value="Genomic_DNA"/>
</dbReference>
<protein>
    <recommendedName>
        <fullName evidence="4">serine-type D-Ala-D-Ala carboxypeptidase</fullName>
        <ecNumber evidence="4">3.4.16.4</ecNumber>
    </recommendedName>
</protein>
<dbReference type="InterPro" id="IPR012907">
    <property type="entry name" value="Peptidase_S11_C"/>
</dbReference>
<dbReference type="Pfam" id="PF00768">
    <property type="entry name" value="Peptidase_S11"/>
    <property type="match status" value="1"/>
</dbReference>
<evidence type="ECO:0000256" key="16">
    <source>
        <dbReference type="SAM" id="MobiDB-lite"/>
    </source>
</evidence>
<comment type="function">
    <text evidence="1">Removes C-terminal D-alanyl residues from sugar-peptide cell wall precursors.</text>
</comment>
<dbReference type="SUPFAM" id="SSF69189">
    <property type="entry name" value="Penicillin-binding protein associated domain"/>
    <property type="match status" value="1"/>
</dbReference>
<keyword evidence="5" id="KW-0121">Carboxypeptidase</keyword>
<dbReference type="AlphaFoldDB" id="A0AA37M9T8"/>
<feature type="active site" evidence="13">
    <location>
        <position position="208"/>
    </location>
</feature>
<comment type="similarity">
    <text evidence="3 15">Belongs to the peptidase S11 family.</text>
</comment>
<feature type="region of interest" description="Disordered" evidence="16">
    <location>
        <begin position="476"/>
        <end position="495"/>
    </location>
</feature>
<gene>
    <name evidence="18" type="ORF">NBEOAGPD_1046</name>
</gene>
<feature type="compositionally biased region" description="Basic and acidic residues" evidence="16">
    <location>
        <begin position="476"/>
        <end position="488"/>
    </location>
</feature>
<keyword evidence="10" id="KW-0573">Peptidoglycan synthesis</keyword>
<evidence type="ECO:0000256" key="11">
    <source>
        <dbReference type="ARBA" id="ARBA00023316"/>
    </source>
</evidence>
<dbReference type="PRINTS" id="PR00725">
    <property type="entry name" value="DADACBPTASE1"/>
</dbReference>
<feature type="region of interest" description="Disordered" evidence="16">
    <location>
        <begin position="1"/>
        <end position="45"/>
    </location>
</feature>
<comment type="caution">
    <text evidence="18">The sequence shown here is derived from an EMBL/GenBank/DDBJ whole genome shotgun (WGS) entry which is preliminary data.</text>
</comment>
<evidence type="ECO:0000313" key="19">
    <source>
        <dbReference type="Proteomes" id="UP001055108"/>
    </source>
</evidence>
<feature type="active site" description="Proton acceptor" evidence="13">
    <location>
        <position position="146"/>
    </location>
</feature>
<dbReference type="GO" id="GO:0009252">
    <property type="term" value="P:peptidoglycan biosynthetic process"/>
    <property type="evidence" value="ECO:0007669"/>
    <property type="project" value="UniProtKB-KW"/>
</dbReference>
<comment type="catalytic activity">
    <reaction evidence="12">
        <text>Preferential cleavage: (Ac)2-L-Lys-D-Ala-|-D-Ala. Also transpeptidation of peptidyl-alanyl moieties that are N-acyl substituents of D-alanine.</text>
        <dbReference type="EC" id="3.4.16.4"/>
    </reaction>
</comment>
<feature type="binding site" evidence="14">
    <location>
        <position position="310"/>
    </location>
    <ligand>
        <name>substrate</name>
    </ligand>
</feature>
<dbReference type="GO" id="GO:0008360">
    <property type="term" value="P:regulation of cell shape"/>
    <property type="evidence" value="ECO:0007669"/>
    <property type="project" value="UniProtKB-KW"/>
</dbReference>
<proteinExistence type="inferred from homology"/>
<dbReference type="Gene3D" id="2.60.410.10">
    <property type="entry name" value="D-Ala-D-Ala carboxypeptidase, C-terminal domain"/>
    <property type="match status" value="1"/>
</dbReference>
<keyword evidence="8" id="KW-0378">Hydrolase</keyword>
<dbReference type="EC" id="3.4.16.4" evidence="4"/>
<dbReference type="InterPro" id="IPR037167">
    <property type="entry name" value="Peptidase_S11_C_sf"/>
</dbReference>
<dbReference type="SMART" id="SM00936">
    <property type="entry name" value="PBP5_C"/>
    <property type="match status" value="1"/>
</dbReference>
<evidence type="ECO:0000256" key="6">
    <source>
        <dbReference type="ARBA" id="ARBA00022670"/>
    </source>
</evidence>
<dbReference type="Pfam" id="PF07943">
    <property type="entry name" value="PBP5_C"/>
    <property type="match status" value="1"/>
</dbReference>
<sequence length="495" mass="52816">MPWITASRPVPGLPGTGAGESKSGRPGIGREAAGALQNPSLPPPIPPPCDFPFDRRGNRDMVTLVIGRGVIHARGGRAPAGARETVMRTSLWTILAAACALALAPAARAQTFQTAAQHAILVDVDSGSTLFEKAADEPFAPASMAKLLTADIVFEALKSGRYTMDTEFTVTEDAWRRGGAGGGGSSMFAQVHSRIKLSDLLRGLIVQSGNDAAITIAENMAGSEPAFANMMNQRAREIGLTRSNFRNATGYSAPDQRVTARDMAKLALHLIETYPEYYKIYAEREFTWNKIKQQNRNPLLTLDIGADGLKTGYLEESGYALTASAVQNGQRLILVVSGLKTARDRAAESRKLMEWGFRAFEPRQVFAPGETVAEASVYGGERGAVPLVAKKPVRVLMPRGSADRVTAKVVYQGPLTAPVEAGREVGRLRVMRGDVVALDQPVYAGEAVGTGTLSQRAMDGALEFGSDLMRRAFDKAAGKGETKGEATVEKAANPS</sequence>
<evidence type="ECO:0000256" key="14">
    <source>
        <dbReference type="PIRSR" id="PIRSR618044-2"/>
    </source>
</evidence>
<keyword evidence="11" id="KW-0961">Cell wall biogenesis/degradation</keyword>
<evidence type="ECO:0000256" key="2">
    <source>
        <dbReference type="ARBA" id="ARBA00004752"/>
    </source>
</evidence>
<keyword evidence="6" id="KW-0645">Protease</keyword>
<feature type="domain" description="Peptidase S11 D-Ala-D-Ala carboxypeptidase A C-terminal" evidence="17">
    <location>
        <begin position="360"/>
        <end position="450"/>
    </location>
</feature>
<evidence type="ECO:0000256" key="15">
    <source>
        <dbReference type="RuleBase" id="RU004016"/>
    </source>
</evidence>
<evidence type="ECO:0000313" key="18">
    <source>
        <dbReference type="EMBL" id="GJD77835.1"/>
    </source>
</evidence>
<dbReference type="GO" id="GO:0006508">
    <property type="term" value="P:proteolysis"/>
    <property type="evidence" value="ECO:0007669"/>
    <property type="project" value="UniProtKB-KW"/>
</dbReference>
<evidence type="ECO:0000256" key="4">
    <source>
        <dbReference type="ARBA" id="ARBA00012448"/>
    </source>
</evidence>
<dbReference type="GO" id="GO:0071555">
    <property type="term" value="P:cell wall organization"/>
    <property type="evidence" value="ECO:0007669"/>
    <property type="project" value="UniProtKB-KW"/>
</dbReference>
<dbReference type="PANTHER" id="PTHR21581:SF6">
    <property type="entry name" value="TRAFFICKING PROTEIN PARTICLE COMPLEX SUBUNIT 12"/>
    <property type="match status" value="1"/>
</dbReference>
<dbReference type="Proteomes" id="UP001055108">
    <property type="component" value="Unassembled WGS sequence"/>
</dbReference>
<evidence type="ECO:0000256" key="3">
    <source>
        <dbReference type="ARBA" id="ARBA00007164"/>
    </source>
</evidence>
<evidence type="ECO:0000256" key="8">
    <source>
        <dbReference type="ARBA" id="ARBA00022801"/>
    </source>
</evidence>
<name>A0AA37M9T8_9HYPH</name>
<reference evidence="18" key="1">
    <citation type="journal article" date="2016" name="Front. Microbiol.">
        <title>Genome Sequence of the Piezophilic, Mesophilic Sulfate-Reducing Bacterium Desulfovibrio indicus J2T.</title>
        <authorList>
            <person name="Cao J."/>
            <person name="Maignien L."/>
            <person name="Shao Z."/>
            <person name="Alain K."/>
            <person name="Jebbar M."/>
        </authorList>
    </citation>
    <scope>NUCLEOTIDE SEQUENCE</scope>
    <source>
        <strain evidence="18">NBRC 103626</strain>
    </source>
</reference>
<dbReference type="InterPro" id="IPR018044">
    <property type="entry name" value="Peptidase_S11"/>
</dbReference>
<evidence type="ECO:0000256" key="10">
    <source>
        <dbReference type="ARBA" id="ARBA00022984"/>
    </source>
</evidence>
<keyword evidence="7" id="KW-0732">Signal</keyword>
<evidence type="ECO:0000256" key="12">
    <source>
        <dbReference type="ARBA" id="ARBA00034000"/>
    </source>
</evidence>
<evidence type="ECO:0000256" key="7">
    <source>
        <dbReference type="ARBA" id="ARBA00022729"/>
    </source>
</evidence>
<keyword evidence="19" id="KW-1185">Reference proteome</keyword>
<keyword evidence="9" id="KW-0133">Cell shape</keyword>
<dbReference type="InterPro" id="IPR015956">
    <property type="entry name" value="Peniciliin-bd_prot_C_sf"/>
</dbReference>
<dbReference type="Gene3D" id="3.40.710.10">
    <property type="entry name" value="DD-peptidase/beta-lactamase superfamily"/>
    <property type="match status" value="1"/>
</dbReference>